<evidence type="ECO:0008006" key="3">
    <source>
        <dbReference type="Google" id="ProtNLM"/>
    </source>
</evidence>
<sequence>MKTRETAIPDVYVWIAQSSKNPGIQFKRYVAAYVRHNFPGYRLKRIEKMTAILERTGDDHELP</sequence>
<dbReference type="RefSeq" id="WP_054753597.1">
    <property type="nucleotide sequence ID" value="NZ_JBHUMZ010000010.1"/>
</dbReference>
<comment type="caution">
    <text evidence="1">The sequence shown here is derived from an EMBL/GenBank/DDBJ whole genome shotgun (WGS) entry which is preliminary data.</text>
</comment>
<keyword evidence="2" id="KW-1185">Reference proteome</keyword>
<proteinExistence type="predicted"/>
<protein>
    <recommendedName>
        <fullName evidence="3">Transposase</fullName>
    </recommendedName>
</protein>
<name>A0ABW5Q7A9_9BACI</name>
<dbReference type="EMBL" id="JBHUMZ010000010">
    <property type="protein sequence ID" value="MFD2637717.1"/>
    <property type="molecule type" value="Genomic_DNA"/>
</dbReference>
<dbReference type="Proteomes" id="UP001597452">
    <property type="component" value="Unassembled WGS sequence"/>
</dbReference>
<gene>
    <name evidence="1" type="ORF">ACFSW4_02370</name>
</gene>
<accession>A0ABW5Q7A9</accession>
<reference evidence="2" key="1">
    <citation type="journal article" date="2019" name="Int. J. Syst. Evol. Microbiol.">
        <title>The Global Catalogue of Microorganisms (GCM) 10K type strain sequencing project: providing services to taxonomists for standard genome sequencing and annotation.</title>
        <authorList>
            <consortium name="The Broad Institute Genomics Platform"/>
            <consortium name="The Broad Institute Genome Sequencing Center for Infectious Disease"/>
            <person name="Wu L."/>
            <person name="Ma J."/>
        </authorList>
    </citation>
    <scope>NUCLEOTIDE SEQUENCE [LARGE SCALE GENOMIC DNA]</scope>
    <source>
        <strain evidence="2">TISTR 1571</strain>
    </source>
</reference>
<evidence type="ECO:0000313" key="2">
    <source>
        <dbReference type="Proteomes" id="UP001597452"/>
    </source>
</evidence>
<organism evidence="1 2">
    <name type="scientific">Piscibacillus salipiscarius</name>
    <dbReference type="NCBI Taxonomy" id="299480"/>
    <lineage>
        <taxon>Bacteria</taxon>
        <taxon>Bacillati</taxon>
        <taxon>Bacillota</taxon>
        <taxon>Bacilli</taxon>
        <taxon>Bacillales</taxon>
        <taxon>Bacillaceae</taxon>
        <taxon>Piscibacillus</taxon>
    </lineage>
</organism>
<evidence type="ECO:0000313" key="1">
    <source>
        <dbReference type="EMBL" id="MFD2637717.1"/>
    </source>
</evidence>